<evidence type="ECO:0000313" key="4">
    <source>
        <dbReference type="Proteomes" id="UP000827284"/>
    </source>
</evidence>
<dbReference type="EMBL" id="BQFW01000004">
    <property type="protein sequence ID" value="GJJ70363.1"/>
    <property type="molecule type" value="Genomic_DNA"/>
</dbReference>
<dbReference type="CDD" id="cd20265">
    <property type="entry name" value="Complex1_LYR_ETFRF1_LYRM5"/>
    <property type="match status" value="1"/>
</dbReference>
<name>A0A9P3H5Y9_9FUNG</name>
<evidence type="ECO:0000259" key="2">
    <source>
        <dbReference type="Pfam" id="PF05347"/>
    </source>
</evidence>
<proteinExistence type="inferred from homology"/>
<sequence>MSQPSRHRVIALYKQLSYLGREYPAGSDFFHKKLKSAFLKNKDLKDPAEIQKRIDLGDYVCKEIEAMYHINKYRAMKKRYYEDHEAESLQQKLESKWASSEGTPLKK</sequence>
<dbReference type="PANTHER" id="PTHR21024">
    <property type="entry name" value="GROWTH HORMONE-INDUCIBLE SOLUBLE PROTEIN-RELATED"/>
    <property type="match status" value="1"/>
</dbReference>
<reference evidence="3" key="2">
    <citation type="journal article" date="2022" name="Microbiol. Resour. Announc.">
        <title>Whole-Genome Sequence of Entomortierella parvispora E1425, a Mucoromycotan Fungus Associated with Burkholderiaceae-Related Endosymbiotic Bacteria.</title>
        <authorList>
            <person name="Herlambang A."/>
            <person name="Guo Y."/>
            <person name="Takashima Y."/>
            <person name="Narisawa K."/>
            <person name="Ohta H."/>
            <person name="Nishizawa T."/>
        </authorList>
    </citation>
    <scope>NUCLEOTIDE SEQUENCE</scope>
    <source>
        <strain evidence="3">E1425</strain>
    </source>
</reference>
<reference evidence="3" key="1">
    <citation type="submission" date="2021-11" db="EMBL/GenBank/DDBJ databases">
        <authorList>
            <person name="Herlambang A."/>
            <person name="Guo Y."/>
            <person name="Takashima Y."/>
            <person name="Nishizawa T."/>
        </authorList>
    </citation>
    <scope>NUCLEOTIDE SEQUENCE</scope>
    <source>
        <strain evidence="3">E1425</strain>
    </source>
</reference>
<dbReference type="OrthoDB" id="10258445at2759"/>
<dbReference type="PANTHER" id="PTHR21024:SF0">
    <property type="entry name" value="ELECTRON TRANSFER FLAVOPROTEIN REGULATORY FACTOR 1"/>
    <property type="match status" value="1"/>
</dbReference>
<keyword evidence="4" id="KW-1185">Reference proteome</keyword>
<gene>
    <name evidence="3" type="ORF">EMPS_02712</name>
</gene>
<dbReference type="InterPro" id="IPR052000">
    <property type="entry name" value="ETFRF1"/>
</dbReference>
<organism evidence="3 4">
    <name type="scientific">Entomortierella parvispora</name>
    <dbReference type="NCBI Taxonomy" id="205924"/>
    <lineage>
        <taxon>Eukaryota</taxon>
        <taxon>Fungi</taxon>
        <taxon>Fungi incertae sedis</taxon>
        <taxon>Mucoromycota</taxon>
        <taxon>Mortierellomycotina</taxon>
        <taxon>Mortierellomycetes</taxon>
        <taxon>Mortierellales</taxon>
        <taxon>Mortierellaceae</taxon>
        <taxon>Entomortierella</taxon>
    </lineage>
</organism>
<feature type="domain" description="Complex 1 LYR protein" evidence="2">
    <location>
        <begin position="8"/>
        <end position="58"/>
    </location>
</feature>
<evidence type="ECO:0000313" key="3">
    <source>
        <dbReference type="EMBL" id="GJJ70363.1"/>
    </source>
</evidence>
<dbReference type="Pfam" id="PF05347">
    <property type="entry name" value="Complex1_LYR"/>
    <property type="match status" value="1"/>
</dbReference>
<comment type="similarity">
    <text evidence="1">Belongs to the complex I LYR family.</text>
</comment>
<accession>A0A9P3H5Y9</accession>
<dbReference type="GO" id="GO:0022904">
    <property type="term" value="P:respiratory electron transport chain"/>
    <property type="evidence" value="ECO:0007669"/>
    <property type="project" value="TreeGrafter"/>
</dbReference>
<comment type="caution">
    <text evidence="3">The sequence shown here is derived from an EMBL/GenBank/DDBJ whole genome shotgun (WGS) entry which is preliminary data.</text>
</comment>
<dbReference type="Proteomes" id="UP000827284">
    <property type="component" value="Unassembled WGS sequence"/>
</dbReference>
<dbReference type="GO" id="GO:0005739">
    <property type="term" value="C:mitochondrion"/>
    <property type="evidence" value="ECO:0007669"/>
    <property type="project" value="TreeGrafter"/>
</dbReference>
<protein>
    <recommendedName>
        <fullName evidence="2">Complex 1 LYR protein domain-containing protein</fullName>
    </recommendedName>
</protein>
<dbReference type="GO" id="GO:0090324">
    <property type="term" value="P:negative regulation of oxidative phosphorylation"/>
    <property type="evidence" value="ECO:0007669"/>
    <property type="project" value="InterPro"/>
</dbReference>
<dbReference type="InterPro" id="IPR008011">
    <property type="entry name" value="Complex1_LYR_dom"/>
</dbReference>
<evidence type="ECO:0000256" key="1">
    <source>
        <dbReference type="ARBA" id="ARBA00009508"/>
    </source>
</evidence>
<dbReference type="InterPro" id="IPR045296">
    <property type="entry name" value="Complex1_LYR_ETFRF1_LYRM5"/>
</dbReference>
<dbReference type="AlphaFoldDB" id="A0A9P3H5Y9"/>